<dbReference type="AlphaFoldDB" id="A0A2T1FV09"/>
<name>A0A2T1FV09_9CYAN</name>
<gene>
    <name evidence="1" type="ORF">C7B77_23715</name>
</gene>
<organism evidence="1 2">
    <name type="scientific">Chamaesiphon polymorphus CCALA 037</name>
    <dbReference type="NCBI Taxonomy" id="2107692"/>
    <lineage>
        <taxon>Bacteria</taxon>
        <taxon>Bacillati</taxon>
        <taxon>Cyanobacteriota</taxon>
        <taxon>Cyanophyceae</taxon>
        <taxon>Gomontiellales</taxon>
        <taxon>Chamaesiphonaceae</taxon>
        <taxon>Chamaesiphon</taxon>
    </lineage>
</organism>
<dbReference type="Proteomes" id="UP000238937">
    <property type="component" value="Unassembled WGS sequence"/>
</dbReference>
<keyword evidence="2" id="KW-1185">Reference proteome</keyword>
<comment type="caution">
    <text evidence="1">The sequence shown here is derived from an EMBL/GenBank/DDBJ whole genome shotgun (WGS) entry which is preliminary data.</text>
</comment>
<proteinExistence type="predicted"/>
<dbReference type="RefSeq" id="WP_106310732.1">
    <property type="nucleotide sequence ID" value="NZ_PVWO01000436.1"/>
</dbReference>
<evidence type="ECO:0000313" key="2">
    <source>
        <dbReference type="Proteomes" id="UP000238937"/>
    </source>
</evidence>
<accession>A0A2T1FV09</accession>
<protein>
    <submittedName>
        <fullName evidence="1">Uncharacterized protein</fullName>
    </submittedName>
</protein>
<dbReference type="EMBL" id="PVWO01000436">
    <property type="protein sequence ID" value="PSB48822.1"/>
    <property type="molecule type" value="Genomic_DNA"/>
</dbReference>
<evidence type="ECO:0000313" key="1">
    <source>
        <dbReference type="EMBL" id="PSB48822.1"/>
    </source>
</evidence>
<sequence length="71" mass="8517">MKNNDLIHSDNWMNKIRALCPYCHREAKISPIWYAITDLDRVWKATFECRECLWEDNECDPLFADPDNIDL</sequence>
<reference evidence="1 2" key="1">
    <citation type="submission" date="2018-03" db="EMBL/GenBank/DDBJ databases">
        <title>The ancient ancestry and fast evolution of plastids.</title>
        <authorList>
            <person name="Moore K.R."/>
            <person name="Magnabosco C."/>
            <person name="Momper L."/>
            <person name="Gold D.A."/>
            <person name="Bosak T."/>
            <person name="Fournier G.P."/>
        </authorList>
    </citation>
    <scope>NUCLEOTIDE SEQUENCE [LARGE SCALE GENOMIC DNA]</scope>
    <source>
        <strain evidence="1 2">CCALA 037</strain>
    </source>
</reference>